<evidence type="ECO:0000313" key="1">
    <source>
        <dbReference type="EMBL" id="KPI45013.1"/>
    </source>
</evidence>
<gene>
    <name evidence="1" type="ORF">AB675_2811</name>
</gene>
<dbReference type="EMBL" id="LFJN01000002">
    <property type="protein sequence ID" value="KPI45013.1"/>
    <property type="molecule type" value="Genomic_DNA"/>
</dbReference>
<dbReference type="GeneID" id="28734692"/>
<evidence type="ECO:0000313" key="2">
    <source>
        <dbReference type="Proteomes" id="UP000038010"/>
    </source>
</evidence>
<dbReference type="AlphaFoldDB" id="A0A0N1HAJ4"/>
<comment type="caution">
    <text evidence="1">The sequence shown here is derived from an EMBL/GenBank/DDBJ whole genome shotgun (WGS) entry which is preliminary data.</text>
</comment>
<sequence>MKYLPRALLTPPTVNFAAPDPAAHPAIGALDAYQINRRKWLYQLRRQTRSLVLLFATLETVWRGSANIVSGKSYNAEIDHGFVYSIGYFLSWVFSCFFAVIYASLFEWWLPLPSAQPAAGLRDDASHSTAQAFGEWLQKADMIILPVAIGMTLAVWGGLVVMALLDVGNTRLKYTSKFRSVLIVLTSVAWTLGFGYYSLELLSRYGFSNGDDMVPLARVRWEMDAWVLTPIAVNIGMAIGTAFVGRFERKRIAVVDARNHVEEQLMGQAVLDEKA</sequence>
<dbReference type="Proteomes" id="UP000038010">
    <property type="component" value="Unassembled WGS sequence"/>
</dbReference>
<organism evidence="1 2">
    <name type="scientific">Cyphellophora attinorum</name>
    <dbReference type="NCBI Taxonomy" id="1664694"/>
    <lineage>
        <taxon>Eukaryota</taxon>
        <taxon>Fungi</taxon>
        <taxon>Dikarya</taxon>
        <taxon>Ascomycota</taxon>
        <taxon>Pezizomycotina</taxon>
        <taxon>Eurotiomycetes</taxon>
        <taxon>Chaetothyriomycetidae</taxon>
        <taxon>Chaetothyriales</taxon>
        <taxon>Cyphellophoraceae</taxon>
        <taxon>Cyphellophora</taxon>
    </lineage>
</organism>
<dbReference type="VEuPathDB" id="FungiDB:AB675_2811"/>
<dbReference type="RefSeq" id="XP_018004976.1">
    <property type="nucleotide sequence ID" value="XM_018142812.1"/>
</dbReference>
<name>A0A0N1HAJ4_9EURO</name>
<reference evidence="1 2" key="1">
    <citation type="submission" date="2015-06" db="EMBL/GenBank/DDBJ databases">
        <title>Draft genome of the ant-associated black yeast Phialophora attae CBS 131958.</title>
        <authorList>
            <person name="Moreno L.F."/>
            <person name="Stielow B.J."/>
            <person name="de Hoog S."/>
            <person name="Vicente V.A."/>
            <person name="Weiss V.A."/>
            <person name="de Vries M."/>
            <person name="Cruz L.M."/>
            <person name="Souza E.M."/>
        </authorList>
    </citation>
    <scope>NUCLEOTIDE SEQUENCE [LARGE SCALE GENOMIC DNA]</scope>
    <source>
        <strain evidence="1 2">CBS 131958</strain>
    </source>
</reference>
<keyword evidence="2" id="KW-1185">Reference proteome</keyword>
<protein>
    <submittedName>
        <fullName evidence="1">Uncharacterized protein</fullName>
    </submittedName>
</protein>
<accession>A0A0N1HAJ4</accession>
<proteinExistence type="predicted"/>
<dbReference type="OrthoDB" id="4117650at2759"/>